<feature type="region of interest" description="Disordered" evidence="1">
    <location>
        <begin position="780"/>
        <end position="891"/>
    </location>
</feature>
<name>A0ABV6ZIE1_9HYPH</name>
<feature type="compositionally biased region" description="Basic and acidic residues" evidence="1">
    <location>
        <begin position="756"/>
        <end position="769"/>
    </location>
</feature>
<dbReference type="RefSeq" id="WP_394312493.1">
    <property type="nucleotide sequence ID" value="NZ_JBHGPK010000008.1"/>
</dbReference>
<feature type="compositionally biased region" description="Low complexity" evidence="1">
    <location>
        <begin position="1094"/>
        <end position="1107"/>
    </location>
</feature>
<evidence type="ECO:0000259" key="2">
    <source>
        <dbReference type="Pfam" id="PF18013"/>
    </source>
</evidence>
<dbReference type="Proteomes" id="UP001595190">
    <property type="component" value="Unassembled WGS sequence"/>
</dbReference>
<organism evidence="3 4">
    <name type="scientific">Labrys neptuniae</name>
    <dbReference type="NCBI Taxonomy" id="376174"/>
    <lineage>
        <taxon>Bacteria</taxon>
        <taxon>Pseudomonadati</taxon>
        <taxon>Pseudomonadota</taxon>
        <taxon>Alphaproteobacteria</taxon>
        <taxon>Hyphomicrobiales</taxon>
        <taxon>Xanthobacteraceae</taxon>
        <taxon>Labrys</taxon>
    </lineage>
</organism>
<comment type="caution">
    <text evidence="3">The sequence shown here is derived from an EMBL/GenBank/DDBJ whole genome shotgun (WGS) entry which is preliminary data.</text>
</comment>
<feature type="region of interest" description="Disordered" evidence="1">
    <location>
        <begin position="753"/>
        <end position="772"/>
    </location>
</feature>
<evidence type="ECO:0000313" key="4">
    <source>
        <dbReference type="Proteomes" id="UP001595190"/>
    </source>
</evidence>
<reference evidence="3 4" key="1">
    <citation type="submission" date="2024-09" db="EMBL/GenBank/DDBJ databases">
        <title>Description of Labrys sedimenti sp. nov., isolated from a diclofenac-degrading enrichment culture, and genome-based reclassification of Labrys portucalensis as a later heterotypic synonym of Labrys neptuniae.</title>
        <authorList>
            <person name="Tancsics A."/>
            <person name="Csepanyi A."/>
        </authorList>
    </citation>
    <scope>NUCLEOTIDE SEQUENCE [LARGE SCALE GENOMIC DNA]</scope>
    <source>
        <strain evidence="3 4">LMG 23412</strain>
    </source>
</reference>
<proteinExistence type="predicted"/>
<feature type="compositionally biased region" description="Pro residues" evidence="1">
    <location>
        <begin position="868"/>
        <end position="883"/>
    </location>
</feature>
<protein>
    <submittedName>
        <fullName evidence="3">Phage tail tip lysozyme</fullName>
    </submittedName>
</protein>
<feature type="compositionally biased region" description="Polar residues" evidence="1">
    <location>
        <begin position="838"/>
        <end position="855"/>
    </location>
</feature>
<gene>
    <name evidence="3" type="ORF">ACETRX_20090</name>
</gene>
<dbReference type="InterPro" id="IPR041219">
    <property type="entry name" value="Phage_lysozyme2"/>
</dbReference>
<feature type="domain" description="Phage tail lysozyme" evidence="2">
    <location>
        <begin position="247"/>
        <end position="386"/>
    </location>
</feature>
<sequence length="1275" mass="134525">MPRFPDYRAEIGLTPGATPQIRTGAEAIGQGLQALGSGLSEAAAGLEHYQKRLRQEAAFDDDNKLSLYKQQRQAALAEAAKTMPAEATGFTAGFAKTIAKADTTFLGSISAGNRQRVATDLLGFNDGLLNQASQFEYGQRGTFETNAITAAYQTSLAAIRRDPSQHGPALAALNARIDGATSIPAADRARLKRDIAAGSSIEWAKGTAGSDPDRMSALVWGAKTTLPKGAIGPAQSDQTSGLVRDREAAAMSYFIGRGYSREQAAGIVGNLVHESAGLAPSSRNPGDGSDGSDSVGIAQWNGDRARNLQAFAAARGKDWRDFGVQLAFVDHELNTDHAGVKAKLLATRTPDEAAGVFVTDYERPAGSQGGAAASHGWDNRRNQARRLAAGDYQPGEVEERAPDPVVASLSADDRSGLVSFAQAQRSQGQAVAQGDLEPRIQDATRALTTIGRYDGRLPTAAEFSASYGPEDGARRYSDFQRTLGLGADITAIRAMTPTEQTAWLAARTPKGQGPGVHPAFETERQLHERGSEAIALNQAFRRKDPNGYIRSLHPQIDRLWTEAGNSPERLRAALAATNAAMDRLGMPVEERRLLPKAMVDQALAAFGDKSKPLAERIAPIRALVTASDNPARQADLFRQANLAGLPRLAAPAVAAYGRGEDAKAARLLAAAFAEPAGSAASAAPVSPLALRGGGTTTAGGNTPWRPARPDTAIDLSPALAGELDRLRAAGTNGLHPLTATLYDRLVRNNLGLNGGDPHDAHAQAGEDIRPPAPTRYAGFVQPNVVPDVPPRPGTDQDNGGARVPGPVVNTPSKPPFEMPERPGEAANQNGGMRMPTSPGATVNSSGKSIIGNPQPQEVRPARNTPGVLEPPSPPKPGMPPPTQEPLTSPLRMRGTDFAKGAAGASAALLGLLLAALNGAREVSDPYPGTIIPRTYVLPAFGGVRVSPEATGILLVGSEKWADKPEDERKQDQAERLQRFNIAASDALRQTAGHPQGHEPISTGGYDFIVAPGTREGEAGTIVAVRWAGSEPSWPLSWFGIEGTRPGRWFGTPPPAIQPNSPLQPGQEATPLGTPGLPGTSQPGIAPFRAPGEPATPQTPDTRPDQQPGQEQAPPLTASGQDKPPGSGETPPSEGAPAEQGTPTQNSDIDPAEPNPDTANDNLDKNKQGTSLSPLQPEPENKAPKTGKGLQFLPRLQNPELGKIMGWGKGEEGIRKAIAELTPEKIKIMIEDGKMTKSEIILVRDGYRDAFERKRGVGVSNLRADYMQKLLDMWPE</sequence>
<dbReference type="Pfam" id="PF18013">
    <property type="entry name" value="Phage_lysozyme2"/>
    <property type="match status" value="1"/>
</dbReference>
<feature type="region of interest" description="Disordered" evidence="1">
    <location>
        <begin position="278"/>
        <end position="297"/>
    </location>
</feature>
<feature type="compositionally biased region" description="Low complexity" evidence="1">
    <location>
        <begin position="1123"/>
        <end position="1136"/>
    </location>
</feature>
<accession>A0ABV6ZIE1</accession>
<dbReference type="EMBL" id="JBHGPK010000008">
    <property type="protein sequence ID" value="MFC2251946.1"/>
    <property type="molecule type" value="Genomic_DNA"/>
</dbReference>
<evidence type="ECO:0000256" key="1">
    <source>
        <dbReference type="SAM" id="MobiDB-lite"/>
    </source>
</evidence>
<feature type="region of interest" description="Disordered" evidence="1">
    <location>
        <begin position="1044"/>
        <end position="1189"/>
    </location>
</feature>
<evidence type="ECO:0000313" key="3">
    <source>
        <dbReference type="EMBL" id="MFC2251946.1"/>
    </source>
</evidence>
<dbReference type="Gene3D" id="1.10.530.10">
    <property type="match status" value="1"/>
</dbReference>